<dbReference type="Gene3D" id="3.40.50.12780">
    <property type="entry name" value="N-terminal domain of ligase-like"/>
    <property type="match status" value="1"/>
</dbReference>
<feature type="domain" description="AMP-dependent synthetase/ligase" evidence="5">
    <location>
        <begin position="38"/>
        <end position="398"/>
    </location>
</feature>
<reference evidence="7 8" key="1">
    <citation type="journal article" date="2013" name="Genome Announc.">
        <title>Genome Sequence of the Pyrene- and Fluoranthene-Degrading Bacterium Cycloclasticus sp. Strain PY97M.</title>
        <authorList>
            <person name="Cui Z."/>
            <person name="Xu G."/>
            <person name="Li Q."/>
            <person name="Gao W."/>
            <person name="Zheng L."/>
        </authorList>
    </citation>
    <scope>NUCLEOTIDE SEQUENCE [LARGE SCALE GENOMIC DNA]</scope>
    <source>
        <strain evidence="7 8">PY97M</strain>
    </source>
</reference>
<dbReference type="AlphaFoldDB" id="A0AB33Z203"/>
<keyword evidence="8" id="KW-1185">Reference proteome</keyword>
<gene>
    <name evidence="7" type="ORF">L196_05211</name>
</gene>
<dbReference type="InterPro" id="IPR045851">
    <property type="entry name" value="AMP-bd_C_sf"/>
</dbReference>
<dbReference type="SUPFAM" id="SSF56801">
    <property type="entry name" value="Acetyl-CoA synthetase-like"/>
    <property type="match status" value="1"/>
</dbReference>
<evidence type="ECO:0000256" key="2">
    <source>
        <dbReference type="ARBA" id="ARBA00022598"/>
    </source>
</evidence>
<dbReference type="PANTHER" id="PTHR43859">
    <property type="entry name" value="ACYL-ACTIVATING ENZYME"/>
    <property type="match status" value="1"/>
</dbReference>
<evidence type="ECO:0000259" key="5">
    <source>
        <dbReference type="Pfam" id="PF00501"/>
    </source>
</evidence>
<keyword evidence="2 7" id="KW-0436">Ligase</keyword>
<evidence type="ECO:0000256" key="1">
    <source>
        <dbReference type="ARBA" id="ARBA00006432"/>
    </source>
</evidence>
<dbReference type="EMBL" id="ASHL01000003">
    <property type="protein sequence ID" value="EPD13424.1"/>
    <property type="molecule type" value="Genomic_DNA"/>
</dbReference>
<keyword evidence="4" id="KW-0443">Lipid metabolism</keyword>
<dbReference type="RefSeq" id="WP_016390207.1">
    <property type="nucleotide sequence ID" value="NZ_KE646806.1"/>
</dbReference>
<dbReference type="FunFam" id="3.30.300.30:FF:000008">
    <property type="entry name" value="2,3-dihydroxybenzoate-AMP ligase"/>
    <property type="match status" value="1"/>
</dbReference>
<dbReference type="Proteomes" id="UP000015462">
    <property type="component" value="Unassembled WGS sequence"/>
</dbReference>
<evidence type="ECO:0000313" key="8">
    <source>
        <dbReference type="Proteomes" id="UP000015462"/>
    </source>
</evidence>
<comment type="caution">
    <text evidence="7">The sequence shown here is derived from an EMBL/GenBank/DDBJ whole genome shotgun (WGS) entry which is preliminary data.</text>
</comment>
<dbReference type="PROSITE" id="PS00455">
    <property type="entry name" value="AMP_BINDING"/>
    <property type="match status" value="1"/>
</dbReference>
<dbReference type="Pfam" id="PF13193">
    <property type="entry name" value="AMP-binding_C"/>
    <property type="match status" value="1"/>
</dbReference>
<dbReference type="InterPro" id="IPR000873">
    <property type="entry name" value="AMP-dep_synth/lig_dom"/>
</dbReference>
<evidence type="ECO:0000256" key="3">
    <source>
        <dbReference type="ARBA" id="ARBA00022832"/>
    </source>
</evidence>
<evidence type="ECO:0000259" key="6">
    <source>
        <dbReference type="Pfam" id="PF13193"/>
    </source>
</evidence>
<dbReference type="CDD" id="cd12119">
    <property type="entry name" value="ttLC_FACS_AlkK_like"/>
    <property type="match status" value="1"/>
</dbReference>
<keyword evidence="3" id="KW-0276">Fatty acid metabolism</keyword>
<dbReference type="InterPro" id="IPR020845">
    <property type="entry name" value="AMP-binding_CS"/>
</dbReference>
<protein>
    <submittedName>
        <fullName evidence="7">AMP-dependent synthetase and ligase</fullName>
    </submittedName>
</protein>
<dbReference type="NCBIfam" id="NF004837">
    <property type="entry name" value="PRK06187.1"/>
    <property type="match status" value="1"/>
</dbReference>
<dbReference type="Gene3D" id="3.30.300.30">
    <property type="match status" value="1"/>
</dbReference>
<organism evidence="7 8">
    <name type="scientific">Cycloclasticus pugetii</name>
    <dbReference type="NCBI Taxonomy" id="34068"/>
    <lineage>
        <taxon>Bacteria</taxon>
        <taxon>Pseudomonadati</taxon>
        <taxon>Pseudomonadota</taxon>
        <taxon>Gammaproteobacteria</taxon>
        <taxon>Thiotrichales</taxon>
        <taxon>Piscirickettsiaceae</taxon>
        <taxon>Cycloclasticus</taxon>
    </lineage>
</organism>
<dbReference type="GO" id="GO:0006631">
    <property type="term" value="P:fatty acid metabolic process"/>
    <property type="evidence" value="ECO:0007669"/>
    <property type="project" value="UniProtKB-KW"/>
</dbReference>
<dbReference type="Pfam" id="PF00501">
    <property type="entry name" value="AMP-binding"/>
    <property type="match status" value="1"/>
</dbReference>
<proteinExistence type="inferred from homology"/>
<accession>A0AB33Z203</accession>
<sequence length="540" mass="60192">MSIKSTMMDYPLTLSTLVERLKTYYPRVEVVSRLPDKTLHRTHYLDIHKRTKRLASALTKRGVKKGEGVATLMWNHYGHLEAYLGVPIMGGVLHTVNLRLSPKDIAYIINHAGDKVLIIDDILLPLYEQFKDDVALDEVIVVPLTGEKVNSEYTDYEDYLKLGDDDFSYPIIDENDAAGMCYTSGTTGRPKGVVYSHRSTVLHAMAEAMVDTLGVSQSDVVTPVVPMFHANAWGLSYTSVLVGAKQALPGPHLDAESLMDLYQSEQVTLSAGVPTIWMAIKTAREAEPNRWKTAPNMRMVVGGAAVPESLFRAFDKFDMTIIQAWGMTETGPLATVGIVKESLSDLDEDAKYACRIKQGLTLPFIDIRIVDEEGVELPWDGKTSGNAELKGPWVTAAYHKNEGAEDSFSEDGWLKTGDVCQIDQEGYVKLTDRTKDLVKSGGEWISSVDLENAIMGHPDVLEAAVIAVAHPKWDERPLAVVVVKEDKQITTDDIRQFLEGKFTKMWLPDAVEVIAEIPKTSTGKFMKMALREQYKHWVWE</sequence>
<dbReference type="InterPro" id="IPR042099">
    <property type="entry name" value="ANL_N_sf"/>
</dbReference>
<dbReference type="InterPro" id="IPR025110">
    <property type="entry name" value="AMP-bd_C"/>
</dbReference>
<dbReference type="PANTHER" id="PTHR43859:SF4">
    <property type="entry name" value="BUTANOATE--COA LIGASE AAE1-RELATED"/>
    <property type="match status" value="1"/>
</dbReference>
<name>A0AB33Z203_9GAMM</name>
<comment type="similarity">
    <text evidence="1">Belongs to the ATP-dependent AMP-binding enzyme family.</text>
</comment>
<feature type="domain" description="AMP-binding enzyme C-terminal" evidence="6">
    <location>
        <begin position="450"/>
        <end position="524"/>
    </location>
</feature>
<evidence type="ECO:0000256" key="4">
    <source>
        <dbReference type="ARBA" id="ARBA00023098"/>
    </source>
</evidence>
<evidence type="ECO:0000313" key="7">
    <source>
        <dbReference type="EMBL" id="EPD13424.1"/>
    </source>
</evidence>
<dbReference type="GO" id="GO:0016874">
    <property type="term" value="F:ligase activity"/>
    <property type="evidence" value="ECO:0007669"/>
    <property type="project" value="UniProtKB-KW"/>
</dbReference>